<evidence type="ECO:0000313" key="3">
    <source>
        <dbReference type="EnsemblPlants" id="AES87961"/>
    </source>
</evidence>
<feature type="region of interest" description="Disordered" evidence="1">
    <location>
        <begin position="33"/>
        <end position="82"/>
    </location>
</feature>
<proteinExistence type="predicted"/>
<keyword evidence="4" id="KW-1185">Reference proteome</keyword>
<reference evidence="3" key="3">
    <citation type="submission" date="2015-04" db="UniProtKB">
        <authorList>
            <consortium name="EnsemblPlants"/>
        </authorList>
    </citation>
    <scope>IDENTIFICATION</scope>
    <source>
        <strain evidence="3">cv. Jemalong A17</strain>
    </source>
</reference>
<sequence length="82" mass="8998">MTKAKFSCSDCNAKFPSPQVLAVHVIEQHHSNFILESSAKSQPPNHQPQPQNTPPPHVQPIGLSQPPNVRTLNLDPPSKSDE</sequence>
<dbReference type="EMBL" id="CM001220">
    <property type="protein sequence ID" value="AES87961.1"/>
    <property type="molecule type" value="Genomic_DNA"/>
</dbReference>
<accession>G7JTJ4</accession>
<gene>
    <name evidence="2" type="ordered locus">MTR_4g039400</name>
</gene>
<evidence type="ECO:0000313" key="2">
    <source>
        <dbReference type="EMBL" id="AES87961.1"/>
    </source>
</evidence>
<reference evidence="2 4" key="2">
    <citation type="journal article" date="2014" name="BMC Genomics">
        <title>An improved genome release (version Mt4.0) for the model legume Medicago truncatula.</title>
        <authorList>
            <person name="Tang H."/>
            <person name="Krishnakumar V."/>
            <person name="Bidwell S."/>
            <person name="Rosen B."/>
            <person name="Chan A."/>
            <person name="Zhou S."/>
            <person name="Gentzbittel L."/>
            <person name="Childs K.L."/>
            <person name="Yandell M."/>
            <person name="Gundlach H."/>
            <person name="Mayer K.F."/>
            <person name="Schwartz D.C."/>
            <person name="Town C.D."/>
        </authorList>
    </citation>
    <scope>GENOME REANNOTATION</scope>
    <source>
        <strain evidence="3 4">cv. Jemalong A17</strain>
    </source>
</reference>
<dbReference type="Proteomes" id="UP000002051">
    <property type="component" value="Chromosome 4"/>
</dbReference>
<evidence type="ECO:0000313" key="4">
    <source>
        <dbReference type="Proteomes" id="UP000002051"/>
    </source>
</evidence>
<dbReference type="EnsemblPlants" id="AES87961">
    <property type="protein sequence ID" value="AES87961"/>
    <property type="gene ID" value="MTR_4g039400"/>
</dbReference>
<organism evidence="2 4">
    <name type="scientific">Medicago truncatula</name>
    <name type="common">Barrel medic</name>
    <name type="synonym">Medicago tribuloides</name>
    <dbReference type="NCBI Taxonomy" id="3880"/>
    <lineage>
        <taxon>Eukaryota</taxon>
        <taxon>Viridiplantae</taxon>
        <taxon>Streptophyta</taxon>
        <taxon>Embryophyta</taxon>
        <taxon>Tracheophyta</taxon>
        <taxon>Spermatophyta</taxon>
        <taxon>Magnoliopsida</taxon>
        <taxon>eudicotyledons</taxon>
        <taxon>Gunneridae</taxon>
        <taxon>Pentapetalae</taxon>
        <taxon>rosids</taxon>
        <taxon>fabids</taxon>
        <taxon>Fabales</taxon>
        <taxon>Fabaceae</taxon>
        <taxon>Papilionoideae</taxon>
        <taxon>50 kb inversion clade</taxon>
        <taxon>NPAAA clade</taxon>
        <taxon>Hologalegina</taxon>
        <taxon>IRL clade</taxon>
        <taxon>Trifolieae</taxon>
        <taxon>Medicago</taxon>
    </lineage>
</organism>
<feature type="compositionally biased region" description="Pro residues" evidence="1">
    <location>
        <begin position="45"/>
        <end position="58"/>
    </location>
</feature>
<dbReference type="AlphaFoldDB" id="G7JTJ4"/>
<dbReference type="HOGENOM" id="CLU_168539_0_0_1"/>
<evidence type="ECO:0000256" key="1">
    <source>
        <dbReference type="SAM" id="MobiDB-lite"/>
    </source>
</evidence>
<name>G7JTJ4_MEDTR</name>
<reference evidence="2 4" key="1">
    <citation type="journal article" date="2011" name="Nature">
        <title>The Medicago genome provides insight into the evolution of rhizobial symbioses.</title>
        <authorList>
            <person name="Young N.D."/>
            <person name="Debelle F."/>
            <person name="Oldroyd G.E."/>
            <person name="Geurts R."/>
            <person name="Cannon S.B."/>
            <person name="Udvardi M.K."/>
            <person name="Benedito V.A."/>
            <person name="Mayer K.F."/>
            <person name="Gouzy J."/>
            <person name="Schoof H."/>
            <person name="Van de Peer Y."/>
            <person name="Proost S."/>
            <person name="Cook D.R."/>
            <person name="Meyers B.C."/>
            <person name="Spannagl M."/>
            <person name="Cheung F."/>
            <person name="De Mita S."/>
            <person name="Krishnakumar V."/>
            <person name="Gundlach H."/>
            <person name="Zhou S."/>
            <person name="Mudge J."/>
            <person name="Bharti A.K."/>
            <person name="Murray J.D."/>
            <person name="Naoumkina M.A."/>
            <person name="Rosen B."/>
            <person name="Silverstein K.A."/>
            <person name="Tang H."/>
            <person name="Rombauts S."/>
            <person name="Zhao P.X."/>
            <person name="Zhou P."/>
            <person name="Barbe V."/>
            <person name="Bardou P."/>
            <person name="Bechner M."/>
            <person name="Bellec A."/>
            <person name="Berger A."/>
            <person name="Berges H."/>
            <person name="Bidwell S."/>
            <person name="Bisseling T."/>
            <person name="Choisne N."/>
            <person name="Couloux A."/>
            <person name="Denny R."/>
            <person name="Deshpande S."/>
            <person name="Dai X."/>
            <person name="Doyle J.J."/>
            <person name="Dudez A.M."/>
            <person name="Farmer A.D."/>
            <person name="Fouteau S."/>
            <person name="Franken C."/>
            <person name="Gibelin C."/>
            <person name="Gish J."/>
            <person name="Goldstein S."/>
            <person name="Gonzalez A.J."/>
            <person name="Green P.J."/>
            <person name="Hallab A."/>
            <person name="Hartog M."/>
            <person name="Hua A."/>
            <person name="Humphray S.J."/>
            <person name="Jeong D.H."/>
            <person name="Jing Y."/>
            <person name="Jocker A."/>
            <person name="Kenton S.M."/>
            <person name="Kim D.J."/>
            <person name="Klee K."/>
            <person name="Lai H."/>
            <person name="Lang C."/>
            <person name="Lin S."/>
            <person name="Macmil S.L."/>
            <person name="Magdelenat G."/>
            <person name="Matthews L."/>
            <person name="McCorrison J."/>
            <person name="Monaghan E.L."/>
            <person name="Mun J.H."/>
            <person name="Najar F.Z."/>
            <person name="Nicholson C."/>
            <person name="Noirot C."/>
            <person name="O'Bleness M."/>
            <person name="Paule C.R."/>
            <person name="Poulain J."/>
            <person name="Prion F."/>
            <person name="Qin B."/>
            <person name="Qu C."/>
            <person name="Retzel E.F."/>
            <person name="Riddle C."/>
            <person name="Sallet E."/>
            <person name="Samain S."/>
            <person name="Samson N."/>
            <person name="Sanders I."/>
            <person name="Saurat O."/>
            <person name="Scarpelli C."/>
            <person name="Schiex T."/>
            <person name="Segurens B."/>
            <person name="Severin A.J."/>
            <person name="Sherrier D.J."/>
            <person name="Shi R."/>
            <person name="Sims S."/>
            <person name="Singer S.R."/>
            <person name="Sinharoy S."/>
            <person name="Sterck L."/>
            <person name="Viollet A."/>
            <person name="Wang B.B."/>
            <person name="Wang K."/>
            <person name="Wang M."/>
            <person name="Wang X."/>
            <person name="Warfsmann J."/>
            <person name="Weissenbach J."/>
            <person name="White D.D."/>
            <person name="White J.D."/>
            <person name="Wiley G.B."/>
            <person name="Wincker P."/>
            <person name="Xing Y."/>
            <person name="Yang L."/>
            <person name="Yao Z."/>
            <person name="Ying F."/>
            <person name="Zhai J."/>
            <person name="Zhou L."/>
            <person name="Zuber A."/>
            <person name="Denarie J."/>
            <person name="Dixon R.A."/>
            <person name="May G.D."/>
            <person name="Schwartz D.C."/>
            <person name="Rogers J."/>
            <person name="Quetier F."/>
            <person name="Town C.D."/>
            <person name="Roe B.A."/>
        </authorList>
    </citation>
    <scope>NUCLEOTIDE SEQUENCE [LARGE SCALE GENOMIC DNA]</scope>
    <source>
        <strain evidence="2">A17</strain>
        <strain evidence="3 4">cv. Jemalong A17</strain>
    </source>
</reference>
<dbReference type="PaxDb" id="3880-AES87961"/>
<protein>
    <submittedName>
        <fullName evidence="2 3">Uncharacterized protein</fullName>
    </submittedName>
</protein>